<keyword evidence="2 4" id="KW-0378">Hydrolase</keyword>
<evidence type="ECO:0000259" key="3">
    <source>
        <dbReference type="Pfam" id="PF00561"/>
    </source>
</evidence>
<dbReference type="InterPro" id="IPR000073">
    <property type="entry name" value="AB_hydrolase_1"/>
</dbReference>
<feature type="domain" description="AB hydrolase-1" evidence="3">
    <location>
        <begin position="41"/>
        <end position="156"/>
    </location>
</feature>
<dbReference type="Proteomes" id="UP001612915">
    <property type="component" value="Unassembled WGS sequence"/>
</dbReference>
<dbReference type="InterPro" id="IPR002410">
    <property type="entry name" value="Peptidase_S33"/>
</dbReference>
<dbReference type="SUPFAM" id="SSF53474">
    <property type="entry name" value="alpha/beta-Hydrolases"/>
    <property type="match status" value="1"/>
</dbReference>
<evidence type="ECO:0000313" key="4">
    <source>
        <dbReference type="EMBL" id="MFI7588455.1"/>
    </source>
</evidence>
<organism evidence="4 5">
    <name type="scientific">Spongisporangium articulatum</name>
    <dbReference type="NCBI Taxonomy" id="3362603"/>
    <lineage>
        <taxon>Bacteria</taxon>
        <taxon>Bacillati</taxon>
        <taxon>Actinomycetota</taxon>
        <taxon>Actinomycetes</taxon>
        <taxon>Kineosporiales</taxon>
        <taxon>Kineosporiaceae</taxon>
        <taxon>Spongisporangium</taxon>
    </lineage>
</organism>
<dbReference type="Pfam" id="PF00561">
    <property type="entry name" value="Abhydrolase_1"/>
    <property type="match status" value="1"/>
</dbReference>
<sequence length="392" mass="41127">MTGAAARLVARRPGLVVPRPLPGGGTFPLTAVRTGPAGRVPVLVVPGGPGLASVLPFRGLRAAATRRGLDLIMVEHRGVGLSRRDGHGRDLPLEAVTVEAAADDLAAVLDATGTERAVVYGSSYGSYLAQVFAVRHPHRLAALVLDSPVLSVVDDLAVIRANRRRLFWDGAEPALAPMAAAVRDLADVVPPPELAHVVEVAYEFAGPEVLLRLLRARRAGRLRRTWRLLDRFDADSSSGVPYLVEPDLVAGIACGQLGFGLPPDGSPLDPQLRAPAPDRPAFRGEPYDLPAHLRALAVPLVVVSGERDLRTPRAVAERAAGLAPDAVLVPLRDTGHSALDGHQLAALDIAAAAVARATHRLPALAGRLSALPRRGHSRWLGTALRAVTAAGA</sequence>
<dbReference type="RefSeq" id="WP_398282128.1">
    <property type="nucleotide sequence ID" value="NZ_JBITLV010000005.1"/>
</dbReference>
<evidence type="ECO:0000256" key="1">
    <source>
        <dbReference type="ARBA" id="ARBA00010088"/>
    </source>
</evidence>
<dbReference type="EMBL" id="JBITLV010000005">
    <property type="protein sequence ID" value="MFI7588455.1"/>
    <property type="molecule type" value="Genomic_DNA"/>
</dbReference>
<dbReference type="PRINTS" id="PR00793">
    <property type="entry name" value="PROAMNOPTASE"/>
</dbReference>
<evidence type="ECO:0000313" key="5">
    <source>
        <dbReference type="Proteomes" id="UP001612915"/>
    </source>
</evidence>
<accession>A0ABW8APZ9</accession>
<dbReference type="GO" id="GO:0016787">
    <property type="term" value="F:hydrolase activity"/>
    <property type="evidence" value="ECO:0007669"/>
    <property type="project" value="UniProtKB-KW"/>
</dbReference>
<comment type="similarity">
    <text evidence="1">Belongs to the peptidase S33 family.</text>
</comment>
<reference evidence="4 5" key="1">
    <citation type="submission" date="2024-10" db="EMBL/GenBank/DDBJ databases">
        <title>The Natural Products Discovery Center: Release of the First 8490 Sequenced Strains for Exploring Actinobacteria Biosynthetic Diversity.</title>
        <authorList>
            <person name="Kalkreuter E."/>
            <person name="Kautsar S.A."/>
            <person name="Yang D."/>
            <person name="Bader C.D."/>
            <person name="Teijaro C.N."/>
            <person name="Fluegel L."/>
            <person name="Davis C.M."/>
            <person name="Simpson J.R."/>
            <person name="Lauterbach L."/>
            <person name="Steele A.D."/>
            <person name="Gui C."/>
            <person name="Meng S."/>
            <person name="Li G."/>
            <person name="Viehrig K."/>
            <person name="Ye F."/>
            <person name="Su P."/>
            <person name="Kiefer A.F."/>
            <person name="Nichols A."/>
            <person name="Cepeda A.J."/>
            <person name="Yan W."/>
            <person name="Fan B."/>
            <person name="Jiang Y."/>
            <person name="Adhikari A."/>
            <person name="Zheng C.-J."/>
            <person name="Schuster L."/>
            <person name="Cowan T.M."/>
            <person name="Smanski M.J."/>
            <person name="Chevrette M.G."/>
            <person name="De Carvalho L.P.S."/>
            <person name="Shen B."/>
        </authorList>
    </citation>
    <scope>NUCLEOTIDE SEQUENCE [LARGE SCALE GENOMIC DNA]</scope>
    <source>
        <strain evidence="4 5">NPDC049639</strain>
    </source>
</reference>
<proteinExistence type="inferred from homology"/>
<comment type="caution">
    <text evidence="4">The sequence shown here is derived from an EMBL/GenBank/DDBJ whole genome shotgun (WGS) entry which is preliminary data.</text>
</comment>
<dbReference type="InterPro" id="IPR029058">
    <property type="entry name" value="AB_hydrolase_fold"/>
</dbReference>
<gene>
    <name evidence="4" type="ORF">ACIB24_15400</name>
</gene>
<protein>
    <submittedName>
        <fullName evidence="4">Alpha/beta fold hydrolase</fullName>
    </submittedName>
</protein>
<dbReference type="InterPro" id="IPR050471">
    <property type="entry name" value="AB_hydrolase"/>
</dbReference>
<dbReference type="PANTHER" id="PTHR43433">
    <property type="entry name" value="HYDROLASE, ALPHA/BETA FOLD FAMILY PROTEIN"/>
    <property type="match status" value="1"/>
</dbReference>
<dbReference type="Gene3D" id="3.40.50.1820">
    <property type="entry name" value="alpha/beta hydrolase"/>
    <property type="match status" value="1"/>
</dbReference>
<keyword evidence="5" id="KW-1185">Reference proteome</keyword>
<name>A0ABW8APZ9_9ACTN</name>
<evidence type="ECO:0000256" key="2">
    <source>
        <dbReference type="ARBA" id="ARBA00022801"/>
    </source>
</evidence>
<dbReference type="PANTHER" id="PTHR43433:SF5">
    <property type="entry name" value="AB HYDROLASE-1 DOMAIN-CONTAINING PROTEIN"/>
    <property type="match status" value="1"/>
</dbReference>